<comment type="similarity">
    <text evidence="3 9">Belongs to the nonaspanin (TM9SF) (TC 9.A.2) family.</text>
</comment>
<feature type="transmembrane region" description="Helical" evidence="9">
    <location>
        <begin position="469"/>
        <end position="499"/>
    </location>
</feature>
<dbReference type="SUPFAM" id="SSF103473">
    <property type="entry name" value="MFS general substrate transporter"/>
    <property type="match status" value="1"/>
</dbReference>
<evidence type="ECO:0000256" key="4">
    <source>
        <dbReference type="ARBA" id="ARBA00022692"/>
    </source>
</evidence>
<comment type="subcellular location">
    <subcellularLocation>
        <location evidence="2">Golgi apparatus</location>
    </subcellularLocation>
    <subcellularLocation>
        <location evidence="1">Membrane</location>
        <topology evidence="1">Multi-pass membrane protein</topology>
    </subcellularLocation>
</comment>
<evidence type="ECO:0000256" key="6">
    <source>
        <dbReference type="ARBA" id="ARBA00022989"/>
    </source>
</evidence>
<feature type="transmembrane region" description="Helical" evidence="9">
    <location>
        <begin position="253"/>
        <end position="275"/>
    </location>
</feature>
<dbReference type="GO" id="GO:0072657">
    <property type="term" value="P:protein localization to membrane"/>
    <property type="evidence" value="ECO:0007669"/>
    <property type="project" value="TreeGrafter"/>
</dbReference>
<sequence>MAKMLLGFAALLQYASAFYVPGVAPIDFAQEDKVEIKAVKMTSSKTQLPYEYYSLPLCKPENVRIAFKNLGEVLRGDRIVNTNYDVRVGVDQECTILCTQSITTDEREAFVKKINEAYTVHLLADNLPIATKWKLEDDVTQYEHGYKLGIIDGEDVFINNHLELNIKYNKEYDDVLGEQYRVVAFEVSPKSVATTNPGDDQSCSIDINDKHMKIDGSTAQITFSYSVHWEESQIRWASRWDTYLEMGDVQIHWFSIVNSIVVVFFLAGILAMIIVRTLRRDIAQYNKEDDELDEAMEETGWKLVHGDVFRPPQYSSILCAFIGSGVQIGLMAMITIIVAMFGMLSPSARGSLVTAGFFLFMFMGIFSGYSSGRLYKTVRGQSWKSAAIWTGLLYPSITFGTCFLLNFFIWGQKSSGAVPFTTMIAILCMWFGVSLPLVMTGFYFGFRKAAYEAPVRTNQIPRQVPDQPWYMNAFVSLLMSGVLPFGAVFIELFFIFTALWENEFYYLFGFLFLVFIILIIACSQIAIVMVYFQLCAEDYHWWWRSFFVGSGSAFYVFLYSIFYFYTKLEITSFVPTLLYFGYTALITLTFFVFINKIYGQIKID</sequence>
<accession>E4Z005</accession>
<evidence type="ECO:0000256" key="2">
    <source>
        <dbReference type="ARBA" id="ARBA00004555"/>
    </source>
</evidence>
<keyword evidence="6 9" id="KW-1133">Transmembrane helix</keyword>
<dbReference type="PANTHER" id="PTHR10766">
    <property type="entry name" value="TRANSMEMBRANE 9 SUPERFAMILY PROTEIN"/>
    <property type="match status" value="1"/>
</dbReference>
<evidence type="ECO:0000256" key="8">
    <source>
        <dbReference type="ARBA" id="ARBA00023136"/>
    </source>
</evidence>
<dbReference type="GO" id="GO:0005794">
    <property type="term" value="C:Golgi apparatus"/>
    <property type="evidence" value="ECO:0007669"/>
    <property type="project" value="UniProtKB-SubCell"/>
</dbReference>
<organism evidence="10">
    <name type="scientific">Oikopleura dioica</name>
    <name type="common">Tunicate</name>
    <dbReference type="NCBI Taxonomy" id="34765"/>
    <lineage>
        <taxon>Eukaryota</taxon>
        <taxon>Metazoa</taxon>
        <taxon>Chordata</taxon>
        <taxon>Tunicata</taxon>
        <taxon>Appendicularia</taxon>
        <taxon>Copelata</taxon>
        <taxon>Oikopleuridae</taxon>
        <taxon>Oikopleura</taxon>
    </lineage>
</organism>
<evidence type="ECO:0000313" key="10">
    <source>
        <dbReference type="EMBL" id="CBY41033.1"/>
    </source>
</evidence>
<gene>
    <name evidence="10" type="ORF">GSOID_T00023078001</name>
</gene>
<feature type="chain" id="PRO_5003193918" description="Transmembrane 9 superfamily member" evidence="9">
    <location>
        <begin position="18"/>
        <end position="604"/>
    </location>
</feature>
<dbReference type="Proteomes" id="UP000011014">
    <property type="component" value="Unassembled WGS sequence"/>
</dbReference>
<evidence type="ECO:0000256" key="7">
    <source>
        <dbReference type="ARBA" id="ARBA00023034"/>
    </source>
</evidence>
<feature type="transmembrane region" description="Helical" evidence="9">
    <location>
        <begin position="505"/>
        <end position="534"/>
    </location>
</feature>
<dbReference type="InterPro" id="IPR004240">
    <property type="entry name" value="EMP70"/>
</dbReference>
<feature type="transmembrane region" description="Helical" evidence="9">
    <location>
        <begin position="577"/>
        <end position="598"/>
    </location>
</feature>
<evidence type="ECO:0000256" key="1">
    <source>
        <dbReference type="ARBA" id="ARBA00004141"/>
    </source>
</evidence>
<evidence type="ECO:0000256" key="9">
    <source>
        <dbReference type="RuleBase" id="RU363079"/>
    </source>
</evidence>
<keyword evidence="4 9" id="KW-0812">Transmembrane</keyword>
<keyword evidence="8 9" id="KW-0472">Membrane</keyword>
<dbReference type="GO" id="GO:0016020">
    <property type="term" value="C:membrane"/>
    <property type="evidence" value="ECO:0007669"/>
    <property type="project" value="UniProtKB-SubCell"/>
</dbReference>
<evidence type="ECO:0000256" key="3">
    <source>
        <dbReference type="ARBA" id="ARBA00005227"/>
    </source>
</evidence>
<protein>
    <recommendedName>
        <fullName evidence="9">Transmembrane 9 superfamily member</fullName>
    </recommendedName>
</protein>
<dbReference type="AlphaFoldDB" id="E4Z005"/>
<dbReference type="PANTHER" id="PTHR10766:SF55">
    <property type="entry name" value="TRANSMEMBRANE 9 SUPERFAMILY MEMBER 4"/>
    <property type="match status" value="1"/>
</dbReference>
<feature type="transmembrane region" description="Helical" evidence="9">
    <location>
        <begin position="423"/>
        <end position="446"/>
    </location>
</feature>
<feature type="transmembrane region" description="Helical" evidence="9">
    <location>
        <begin position="391"/>
        <end position="411"/>
    </location>
</feature>
<name>E4Z005_OIKDI</name>
<dbReference type="Pfam" id="PF02990">
    <property type="entry name" value="EMP70"/>
    <property type="match status" value="1"/>
</dbReference>
<evidence type="ECO:0000256" key="5">
    <source>
        <dbReference type="ARBA" id="ARBA00022729"/>
    </source>
</evidence>
<keyword evidence="5 9" id="KW-0732">Signal</keyword>
<reference evidence="10" key="1">
    <citation type="journal article" date="2010" name="Science">
        <title>Plasticity of animal genome architecture unmasked by rapid evolution of a pelagic tunicate.</title>
        <authorList>
            <person name="Denoeud F."/>
            <person name="Henriet S."/>
            <person name="Mungpakdee S."/>
            <person name="Aury J.M."/>
            <person name="Da Silva C."/>
            <person name="Brinkmann H."/>
            <person name="Mikhaleva J."/>
            <person name="Olsen L.C."/>
            <person name="Jubin C."/>
            <person name="Canestro C."/>
            <person name="Bouquet J.M."/>
            <person name="Danks G."/>
            <person name="Poulain J."/>
            <person name="Campsteijn C."/>
            <person name="Adamski M."/>
            <person name="Cross I."/>
            <person name="Yadetie F."/>
            <person name="Muffato M."/>
            <person name="Louis A."/>
            <person name="Butcher S."/>
            <person name="Tsagkogeorga G."/>
            <person name="Konrad A."/>
            <person name="Singh S."/>
            <person name="Jensen M.F."/>
            <person name="Cong E.H."/>
            <person name="Eikeseth-Otteraa H."/>
            <person name="Noel B."/>
            <person name="Anthouard V."/>
            <person name="Porcel B.M."/>
            <person name="Kachouri-Lafond R."/>
            <person name="Nishino A."/>
            <person name="Ugolini M."/>
            <person name="Chourrout P."/>
            <person name="Nishida H."/>
            <person name="Aasland R."/>
            <person name="Huzurbazar S."/>
            <person name="Westhof E."/>
            <person name="Delsuc F."/>
            <person name="Lehrach H."/>
            <person name="Reinhardt R."/>
            <person name="Weissenbach J."/>
            <person name="Roy S.W."/>
            <person name="Artiguenave F."/>
            <person name="Postlethwait J.H."/>
            <person name="Manak J.R."/>
            <person name="Thompson E.M."/>
            <person name="Jaillon O."/>
            <person name="Du Pasquier L."/>
            <person name="Boudinot P."/>
            <person name="Liberles D.A."/>
            <person name="Volff J.N."/>
            <person name="Philippe H."/>
            <person name="Lenhard B."/>
            <person name="Roest Crollius H."/>
            <person name="Wincker P."/>
            <person name="Chourrout D."/>
        </authorList>
    </citation>
    <scope>NUCLEOTIDE SEQUENCE [LARGE SCALE GENOMIC DNA]</scope>
</reference>
<feature type="transmembrane region" description="Helical" evidence="9">
    <location>
        <begin position="546"/>
        <end position="565"/>
    </location>
</feature>
<proteinExistence type="inferred from homology"/>
<feature type="transmembrane region" description="Helical" evidence="9">
    <location>
        <begin position="317"/>
        <end position="344"/>
    </location>
</feature>
<keyword evidence="7" id="KW-0333">Golgi apparatus</keyword>
<dbReference type="EMBL" id="FN656236">
    <property type="protein sequence ID" value="CBY41033.1"/>
    <property type="molecule type" value="Genomic_DNA"/>
</dbReference>
<feature type="transmembrane region" description="Helical" evidence="9">
    <location>
        <begin position="350"/>
        <end position="370"/>
    </location>
</feature>
<dbReference type="InterPro" id="IPR036259">
    <property type="entry name" value="MFS_trans_sf"/>
</dbReference>
<feature type="signal peptide" evidence="9">
    <location>
        <begin position="1"/>
        <end position="17"/>
    </location>
</feature>